<dbReference type="GO" id="GO:0005975">
    <property type="term" value="P:carbohydrate metabolic process"/>
    <property type="evidence" value="ECO:0007669"/>
    <property type="project" value="InterPro"/>
</dbReference>
<dbReference type="RefSeq" id="WP_130612057.1">
    <property type="nucleotide sequence ID" value="NZ_AP019368.1"/>
</dbReference>
<reference evidence="9 10" key="1">
    <citation type="submission" date="2018-12" db="EMBL/GenBank/DDBJ databases">
        <title>Rubrispira sanarue gen. nov., sp., nov., a member of the order Silvanigrellales, isolated from a brackish lake in Hamamatsu Japan.</title>
        <authorList>
            <person name="Maejima Y."/>
            <person name="Iino T."/>
            <person name="Muraguchi Y."/>
            <person name="Fukuda K."/>
            <person name="Nojiri H."/>
            <person name="Ohkuma M."/>
            <person name="Moriuchi R."/>
            <person name="Dohra H."/>
            <person name="Kimbara K."/>
            <person name="Shintani M."/>
        </authorList>
    </citation>
    <scope>NUCLEOTIDE SEQUENCE [LARGE SCALE GENOMIC DNA]</scope>
    <source>
        <strain evidence="9 10">RF1110005</strain>
    </source>
</reference>
<dbReference type="PANTHER" id="PTHR22600">
    <property type="entry name" value="BETA-HEXOSAMINIDASE"/>
    <property type="match status" value="1"/>
</dbReference>
<dbReference type="AlphaFoldDB" id="A0A4P2VM11"/>
<comment type="catalytic activity">
    <reaction evidence="1">
        <text>Hydrolysis of terminal non-reducing N-acetyl-D-hexosamine residues in N-acetyl-beta-D-hexosaminides.</text>
        <dbReference type="EC" id="3.2.1.52"/>
    </reaction>
</comment>
<proteinExistence type="inferred from homology"/>
<dbReference type="SUPFAM" id="SSF55545">
    <property type="entry name" value="beta-N-acetylhexosaminidase-like domain"/>
    <property type="match status" value="1"/>
</dbReference>
<protein>
    <recommendedName>
        <fullName evidence="3">beta-N-acetylhexosaminidase</fullName>
        <ecNumber evidence="3">3.2.1.52</ecNumber>
    </recommendedName>
</protein>
<dbReference type="InterPro" id="IPR025705">
    <property type="entry name" value="Beta_hexosaminidase_sua/sub"/>
</dbReference>
<dbReference type="InterPro" id="IPR015882">
    <property type="entry name" value="HEX_bac_N"/>
</dbReference>
<comment type="similarity">
    <text evidence="2">Belongs to the glycosyl hydrolase 20 family.</text>
</comment>
<keyword evidence="10" id="KW-1185">Reference proteome</keyword>
<dbReference type="Pfam" id="PF02838">
    <property type="entry name" value="Glyco_hydro_20b"/>
    <property type="match status" value="1"/>
</dbReference>
<dbReference type="PRINTS" id="PR00738">
    <property type="entry name" value="GLHYDRLASE20"/>
</dbReference>
<feature type="active site" description="Proton donor" evidence="6">
    <location>
        <position position="592"/>
    </location>
</feature>
<dbReference type="Pfam" id="PF00728">
    <property type="entry name" value="Glyco_hydro_20"/>
    <property type="match status" value="1"/>
</dbReference>
<evidence type="ECO:0000313" key="9">
    <source>
        <dbReference type="EMBL" id="BBH54396.1"/>
    </source>
</evidence>
<evidence type="ECO:0000259" key="8">
    <source>
        <dbReference type="Pfam" id="PF02838"/>
    </source>
</evidence>
<dbReference type="InterPro" id="IPR015883">
    <property type="entry name" value="Glyco_hydro_20_cat"/>
</dbReference>
<evidence type="ECO:0000256" key="2">
    <source>
        <dbReference type="ARBA" id="ARBA00006285"/>
    </source>
</evidence>
<sequence>MRVLNLLHFVVFFISMCVFTLAHGSRLSAYDDLTEHIPSLFDFVEVSDFNYANKNKINETLIIESVLIGSCTNKNSPCFENAQVSEFFALIKLTNTGSLIQNWKFGFYMPRSFNRHGKINNNLTMDICDATHNCQKLKYSKETSVYRKDQSVGYTTVLEPEGDFELKPGSQYEIRLIRNNQWRPNNISAVPQNLFLVVHENNANKIYNLSTNKSSYHIQGYNQKNVDALISDHNIKNWNSSSQTLSNHPIIPSPVSYISSSDEKYFFFTDELGFENAFAGLDPRIENYLNHILVSDLKIAEMTKKFNNINSGIIFKRIKNPNEILHNPEGYKISISENLILVEALHNAGFFYAVQTLRQLWFQADIKSLNQTGLKTATIIDYPRFKYRGIALDLARHFFSVEEIKNFIEIMSVHKLNSLHLHFADDEGFRIQLTDFDSFNKISDSRGYGKNIGPLMFVQGNLDKTNTYRYKYPTAVTQYTKTYTKSEILEIIQFANSHQITVIPEIDLPGHSRALIKAMPNIFYDKNDKSEFMSVQGYTDNVIPVCAYGDKSEFGINFTNRLNKIIYEIADMFSNQSTLYFIKNEISLGGDEVSEDAWNKSSTCQNDWAQLTSLGKSHKFFKEISNKLNNIKISGWQQFVQNDDQSLGSERVQADKTGRVWLWNTTENGILQAVNLANNSYPVVLAFADQTYFDLAYNPDRNEPGFSWATQFSDTESALRSSLSSKITQEMTYYPENILGIEGTLWSENLPTYAHLTYMALPKMTGLAEASWASVTFTTEANLKTNWQSLIHRLGCGEKGFLSFIYNVYNVKYRGYPTGISLEAPREFCNL</sequence>
<evidence type="ECO:0000256" key="6">
    <source>
        <dbReference type="PIRSR" id="PIRSR625705-1"/>
    </source>
</evidence>
<dbReference type="PANTHER" id="PTHR22600:SF57">
    <property type="entry name" value="BETA-N-ACETYLHEXOSAMINIDASE"/>
    <property type="match status" value="1"/>
</dbReference>
<keyword evidence="4" id="KW-0378">Hydrolase</keyword>
<dbReference type="GO" id="GO:0030203">
    <property type="term" value="P:glycosaminoglycan metabolic process"/>
    <property type="evidence" value="ECO:0007669"/>
    <property type="project" value="TreeGrafter"/>
</dbReference>
<dbReference type="Proteomes" id="UP000291236">
    <property type="component" value="Chromosome"/>
</dbReference>
<evidence type="ECO:0000256" key="4">
    <source>
        <dbReference type="ARBA" id="ARBA00022801"/>
    </source>
</evidence>
<dbReference type="Gene3D" id="3.30.379.10">
    <property type="entry name" value="Chitobiase/beta-hexosaminidase domain 2-like"/>
    <property type="match status" value="1"/>
</dbReference>
<evidence type="ECO:0000256" key="1">
    <source>
        <dbReference type="ARBA" id="ARBA00001231"/>
    </source>
</evidence>
<dbReference type="EMBL" id="AP019368">
    <property type="protein sequence ID" value="BBH54396.1"/>
    <property type="molecule type" value="Genomic_DNA"/>
</dbReference>
<keyword evidence="5" id="KW-0326">Glycosidase</keyword>
<feature type="domain" description="Beta-hexosaminidase bacterial type N-terminal" evidence="8">
    <location>
        <begin position="250"/>
        <end position="382"/>
    </location>
</feature>
<name>A0A4P2VM11_FLUSA</name>
<dbReference type="KEGG" id="sbf:JCM31447_28610"/>
<evidence type="ECO:0000256" key="3">
    <source>
        <dbReference type="ARBA" id="ARBA00012663"/>
    </source>
</evidence>
<evidence type="ECO:0000256" key="5">
    <source>
        <dbReference type="ARBA" id="ARBA00023295"/>
    </source>
</evidence>
<accession>A0A4P2VM11</accession>
<dbReference type="GO" id="GO:0004563">
    <property type="term" value="F:beta-N-acetylhexosaminidase activity"/>
    <property type="evidence" value="ECO:0007669"/>
    <property type="project" value="UniProtKB-EC"/>
</dbReference>
<gene>
    <name evidence="9" type="ORF">JCM31447_28610</name>
</gene>
<dbReference type="InterPro" id="IPR017853">
    <property type="entry name" value="GH"/>
</dbReference>
<organism evidence="9 10">
    <name type="scientific">Fluviispira sanaruensis</name>
    <dbReference type="NCBI Taxonomy" id="2493639"/>
    <lineage>
        <taxon>Bacteria</taxon>
        <taxon>Pseudomonadati</taxon>
        <taxon>Bdellovibrionota</taxon>
        <taxon>Oligoflexia</taxon>
        <taxon>Silvanigrellales</taxon>
        <taxon>Silvanigrellaceae</taxon>
        <taxon>Fluviispira</taxon>
    </lineage>
</organism>
<dbReference type="Gene3D" id="3.20.20.80">
    <property type="entry name" value="Glycosidases"/>
    <property type="match status" value="1"/>
</dbReference>
<dbReference type="SUPFAM" id="SSF51445">
    <property type="entry name" value="(Trans)glycosidases"/>
    <property type="match status" value="1"/>
</dbReference>
<evidence type="ECO:0000259" key="7">
    <source>
        <dbReference type="Pfam" id="PF00728"/>
    </source>
</evidence>
<dbReference type="GO" id="GO:0016020">
    <property type="term" value="C:membrane"/>
    <property type="evidence" value="ECO:0007669"/>
    <property type="project" value="TreeGrafter"/>
</dbReference>
<dbReference type="OrthoDB" id="9763537at2"/>
<feature type="domain" description="Glycoside hydrolase family 20 catalytic" evidence="7">
    <location>
        <begin position="385"/>
        <end position="773"/>
    </location>
</feature>
<dbReference type="EC" id="3.2.1.52" evidence="3"/>
<dbReference type="InterPro" id="IPR029018">
    <property type="entry name" value="Hex-like_dom2"/>
</dbReference>
<evidence type="ECO:0000313" key="10">
    <source>
        <dbReference type="Proteomes" id="UP000291236"/>
    </source>
</evidence>